<dbReference type="AlphaFoldDB" id="A0A841RHB2"/>
<dbReference type="Pfam" id="PF00933">
    <property type="entry name" value="Glyco_hydro_3"/>
    <property type="match status" value="1"/>
</dbReference>
<dbReference type="EC" id="3.2.1.52" evidence="5"/>
<gene>
    <name evidence="5" type="ORF">HNR50_004278</name>
</gene>
<evidence type="ECO:0000256" key="2">
    <source>
        <dbReference type="ARBA" id="ARBA00022801"/>
    </source>
</evidence>
<keyword evidence="2 5" id="KW-0378">Hydrolase</keyword>
<dbReference type="InterPro" id="IPR036962">
    <property type="entry name" value="Glyco_hydro_3_N_sf"/>
</dbReference>
<protein>
    <submittedName>
        <fullName evidence="5">Beta-N-acetylhexosaminidase</fullName>
        <ecNumber evidence="5">3.2.1.52</ecNumber>
    </submittedName>
</protein>
<accession>A0A841RHB2</accession>
<dbReference type="GO" id="GO:0004563">
    <property type="term" value="F:beta-N-acetylhexosaminidase activity"/>
    <property type="evidence" value="ECO:0007669"/>
    <property type="project" value="UniProtKB-EC"/>
</dbReference>
<evidence type="ECO:0000313" key="5">
    <source>
        <dbReference type="EMBL" id="MBB6482577.1"/>
    </source>
</evidence>
<dbReference type="Proteomes" id="UP000587760">
    <property type="component" value="Unassembled WGS sequence"/>
</dbReference>
<organism evidence="5 6">
    <name type="scientific">Spirochaeta isovalerica</name>
    <dbReference type="NCBI Taxonomy" id="150"/>
    <lineage>
        <taxon>Bacteria</taxon>
        <taxon>Pseudomonadati</taxon>
        <taxon>Spirochaetota</taxon>
        <taxon>Spirochaetia</taxon>
        <taxon>Spirochaetales</taxon>
        <taxon>Spirochaetaceae</taxon>
        <taxon>Spirochaeta</taxon>
    </lineage>
</organism>
<dbReference type="InterPro" id="IPR050226">
    <property type="entry name" value="NagZ_Beta-hexosaminidase"/>
</dbReference>
<dbReference type="InterPro" id="IPR017853">
    <property type="entry name" value="GH"/>
</dbReference>
<name>A0A841RHB2_9SPIO</name>
<dbReference type="RefSeq" id="WP_184748815.1">
    <property type="nucleotide sequence ID" value="NZ_JACHGJ010000014.1"/>
</dbReference>
<dbReference type="GO" id="GO:0009254">
    <property type="term" value="P:peptidoglycan turnover"/>
    <property type="evidence" value="ECO:0007669"/>
    <property type="project" value="TreeGrafter"/>
</dbReference>
<feature type="domain" description="Glycoside hydrolase family 3 N-terminal" evidence="4">
    <location>
        <begin position="21"/>
        <end position="327"/>
    </location>
</feature>
<dbReference type="Gene3D" id="3.20.20.300">
    <property type="entry name" value="Glycoside hydrolase, family 3, N-terminal domain"/>
    <property type="match status" value="1"/>
</dbReference>
<keyword evidence="3 5" id="KW-0326">Glycosidase</keyword>
<sequence>MDKDLLKKAGRMLVCGFDGLEPGEHARTAARELLIGHWILFARNIRDHEQVAELNKWLARETRSNNGSTPFITIDQEGGIVSRLHGDLNTYPGAMALAAAGGPEISGRAARITAEHLHSLGFNVNLAPVADINSNPQNPIVGPRSFGDDPEAVSQHIISTSRGYLEGGILPVVKHFPGHGDTSEDSHKSLPLLPHPAHTLQNRELIPFIQAIEADIPAIMVAHLLVPALSSIDLPASLNADIIQGLLRRTMGFDGLIMTDCLEMQGISLYYDTGEAVLKAVKAGADLCFISHTLEEQEKGVKALYDGIKSGTISESRIDESLQRQQRIMMKNLPGQWEDGISIPGWSGRLPDPEMENLSRKSLTLLKNTNFLPSSGLEDFPGFQILYFVRPEQFIGENTVSGGDPLDRVEKAFPESRFRRIPSDRAEEELRRRPLALQGVEKLLVLTCDTGFYPDAVSFIQEQINGPLPVGVAVMRTPYEAGHFKGADFLLLGYENTRLAADSLVALLKGEITAEGTCPVSIL</sequence>
<dbReference type="PANTHER" id="PTHR30480:SF16">
    <property type="entry name" value="GLYCOSIDE HYDROLASE FAMILY 3 DOMAIN PROTEIN"/>
    <property type="match status" value="1"/>
</dbReference>
<evidence type="ECO:0000256" key="3">
    <source>
        <dbReference type="ARBA" id="ARBA00023295"/>
    </source>
</evidence>
<dbReference type="GO" id="GO:0005975">
    <property type="term" value="P:carbohydrate metabolic process"/>
    <property type="evidence" value="ECO:0007669"/>
    <property type="project" value="InterPro"/>
</dbReference>
<reference evidence="5 6" key="1">
    <citation type="submission" date="2020-08" db="EMBL/GenBank/DDBJ databases">
        <title>Genomic Encyclopedia of Type Strains, Phase IV (KMG-IV): sequencing the most valuable type-strain genomes for metagenomic binning, comparative biology and taxonomic classification.</title>
        <authorList>
            <person name="Goeker M."/>
        </authorList>
    </citation>
    <scope>NUCLEOTIDE SEQUENCE [LARGE SCALE GENOMIC DNA]</scope>
    <source>
        <strain evidence="5 6">DSM 2461</strain>
    </source>
</reference>
<dbReference type="InterPro" id="IPR001764">
    <property type="entry name" value="Glyco_hydro_3_N"/>
</dbReference>
<evidence type="ECO:0000259" key="4">
    <source>
        <dbReference type="Pfam" id="PF00933"/>
    </source>
</evidence>
<dbReference type="EMBL" id="JACHGJ010000014">
    <property type="protein sequence ID" value="MBB6482577.1"/>
    <property type="molecule type" value="Genomic_DNA"/>
</dbReference>
<dbReference type="SUPFAM" id="SSF51445">
    <property type="entry name" value="(Trans)glycosidases"/>
    <property type="match status" value="1"/>
</dbReference>
<comment type="caution">
    <text evidence="5">The sequence shown here is derived from an EMBL/GenBank/DDBJ whole genome shotgun (WGS) entry which is preliminary data.</text>
</comment>
<proteinExistence type="inferred from homology"/>
<evidence type="ECO:0000313" key="6">
    <source>
        <dbReference type="Proteomes" id="UP000587760"/>
    </source>
</evidence>
<evidence type="ECO:0000256" key="1">
    <source>
        <dbReference type="ARBA" id="ARBA00005336"/>
    </source>
</evidence>
<dbReference type="PANTHER" id="PTHR30480">
    <property type="entry name" value="BETA-HEXOSAMINIDASE-RELATED"/>
    <property type="match status" value="1"/>
</dbReference>
<comment type="similarity">
    <text evidence="1">Belongs to the glycosyl hydrolase 3 family.</text>
</comment>
<keyword evidence="6" id="KW-1185">Reference proteome</keyword>